<protein>
    <submittedName>
        <fullName evidence="1">Uncharacterized protein</fullName>
    </submittedName>
</protein>
<evidence type="ECO:0000313" key="1">
    <source>
        <dbReference type="EMBL" id="RLE10621.1"/>
    </source>
</evidence>
<sequence length="235" mass="27842">MDEEKIKYVLKNTQVLRLPKRKIATFGTTDVDYYLLTELVENVVEIRRGRVVAERPRIISPSNYGNLEGFGKYQDSKTFLAFFRKYMRGLYYSFRFKNETEEIDTVYSSLKKVMNRVFEIVDEEDKPTGVIKGVDTDTWAISLMKFLKQTVESSLDTNIAELEERGLFEKAGYERVPFKRYEEVPLELRREVDELFKQVERGDLKTKELEKKLIKLGVYHIYIDKLLELMKRQNT</sequence>
<organism evidence="1 2">
    <name type="scientific">Aerophobetes bacterium</name>
    <dbReference type="NCBI Taxonomy" id="2030807"/>
    <lineage>
        <taxon>Bacteria</taxon>
        <taxon>Candidatus Aerophobota</taxon>
    </lineage>
</organism>
<dbReference type="AlphaFoldDB" id="A0A497E5V0"/>
<proteinExistence type="predicted"/>
<evidence type="ECO:0000313" key="2">
    <source>
        <dbReference type="Proteomes" id="UP000279422"/>
    </source>
</evidence>
<dbReference type="EMBL" id="QMPZ01000005">
    <property type="protein sequence ID" value="RLE10621.1"/>
    <property type="molecule type" value="Genomic_DNA"/>
</dbReference>
<reference evidence="1 2" key="1">
    <citation type="submission" date="2018-06" db="EMBL/GenBank/DDBJ databases">
        <title>Extensive metabolic versatility and redundancy in microbially diverse, dynamic hydrothermal sediments.</title>
        <authorList>
            <person name="Dombrowski N."/>
            <person name="Teske A."/>
            <person name="Baker B.J."/>
        </authorList>
    </citation>
    <scope>NUCLEOTIDE SEQUENCE [LARGE SCALE GENOMIC DNA]</scope>
    <source>
        <strain evidence="1">B47_G16</strain>
    </source>
</reference>
<dbReference type="Proteomes" id="UP000279422">
    <property type="component" value="Unassembled WGS sequence"/>
</dbReference>
<comment type="caution">
    <text evidence="1">The sequence shown here is derived from an EMBL/GenBank/DDBJ whole genome shotgun (WGS) entry which is preliminary data.</text>
</comment>
<name>A0A497E5V0_UNCAE</name>
<gene>
    <name evidence="1" type="ORF">DRJ00_00975</name>
</gene>
<accession>A0A497E5V0</accession>